<dbReference type="InterPro" id="IPR048661">
    <property type="entry name" value="CPL1-like"/>
</dbReference>
<feature type="domain" description="Protein CPL1-like" evidence="1">
    <location>
        <begin position="179"/>
        <end position="244"/>
    </location>
</feature>
<dbReference type="InterPro" id="IPR038955">
    <property type="entry name" value="PriA/CPL1_fungi"/>
</dbReference>
<evidence type="ECO:0000313" key="2">
    <source>
        <dbReference type="EMBL" id="OCF55220.1"/>
    </source>
</evidence>
<sequence length="256" mass="27793">MTTCSDLCQQYPVTYAIYWAQNSTPTSEWICQCSQSSPNGTELHPAFFSEGCNFPWVSVEVIRPAGDFRWAGCWILPSGVTPWTIVATFEDCFERCVSTPLAYAQYVGETAQCICTSSYPPVDLPLECGQNTPFLYVHDVIPSGFVKRQAKKRLDEQVILGQCPSGRTACQIAPDGHFYECIDTDTEIESCGGCTYGTFGKESKKDVASIGVDCTSLKGVNLGAVTCTSGRCVASSCEEGYTLRNGICVPKPALAI</sequence>
<organism evidence="2 3">
    <name type="scientific">Kwoniella mangroviensis CBS 10435</name>
    <dbReference type="NCBI Taxonomy" id="1331196"/>
    <lineage>
        <taxon>Eukaryota</taxon>
        <taxon>Fungi</taxon>
        <taxon>Dikarya</taxon>
        <taxon>Basidiomycota</taxon>
        <taxon>Agaricomycotina</taxon>
        <taxon>Tremellomycetes</taxon>
        <taxon>Tremellales</taxon>
        <taxon>Cryptococcaceae</taxon>
        <taxon>Kwoniella</taxon>
    </lineage>
</organism>
<dbReference type="STRING" id="1331196.A0A1B9IIJ7"/>
<accession>A0A1B9IIJ7</accession>
<evidence type="ECO:0000313" key="3">
    <source>
        <dbReference type="Proteomes" id="UP000092583"/>
    </source>
</evidence>
<evidence type="ECO:0000259" key="1">
    <source>
        <dbReference type="Pfam" id="PF21671"/>
    </source>
</evidence>
<dbReference type="Proteomes" id="UP000092583">
    <property type="component" value="Unassembled WGS sequence"/>
</dbReference>
<dbReference type="EMBL" id="KI669467">
    <property type="protein sequence ID" value="OCF55220.1"/>
    <property type="molecule type" value="Genomic_DNA"/>
</dbReference>
<keyword evidence="3" id="KW-1185">Reference proteome</keyword>
<proteinExistence type="predicted"/>
<reference evidence="2 3" key="1">
    <citation type="submission" date="2013-07" db="EMBL/GenBank/DDBJ databases">
        <title>The Genome Sequence of Kwoniella mangroviensis CBS10435.</title>
        <authorList>
            <consortium name="The Broad Institute Genome Sequencing Platform"/>
            <person name="Cuomo C."/>
            <person name="Litvintseva A."/>
            <person name="Chen Y."/>
            <person name="Heitman J."/>
            <person name="Sun S."/>
            <person name="Springer D."/>
            <person name="Dromer F."/>
            <person name="Young S.K."/>
            <person name="Zeng Q."/>
            <person name="Gargeya S."/>
            <person name="Fitzgerald M."/>
            <person name="Abouelleil A."/>
            <person name="Alvarado L."/>
            <person name="Berlin A.M."/>
            <person name="Chapman S.B."/>
            <person name="Dewar J."/>
            <person name="Goldberg J."/>
            <person name="Griggs A."/>
            <person name="Gujja S."/>
            <person name="Hansen M."/>
            <person name="Howarth C."/>
            <person name="Imamovic A."/>
            <person name="Larimer J."/>
            <person name="McCowan C."/>
            <person name="Murphy C."/>
            <person name="Pearson M."/>
            <person name="Priest M."/>
            <person name="Roberts A."/>
            <person name="Saif S."/>
            <person name="Shea T."/>
            <person name="Sykes S."/>
            <person name="Wortman J."/>
            <person name="Nusbaum C."/>
            <person name="Birren B."/>
        </authorList>
    </citation>
    <scope>NUCLEOTIDE SEQUENCE [LARGE SCALE GENOMIC DNA]</scope>
    <source>
        <strain evidence="2 3">CBS 10435</strain>
    </source>
</reference>
<dbReference type="PANTHER" id="PTHR35192:SF2">
    <property type="entry name" value="APPLE DOMAIN-CONTAINING PROTEIN"/>
    <property type="match status" value="1"/>
</dbReference>
<dbReference type="Pfam" id="PF21671">
    <property type="entry name" value="CPL1-like"/>
    <property type="match status" value="1"/>
</dbReference>
<dbReference type="PANTHER" id="PTHR35192">
    <property type="entry name" value="PROTEIN, PUTATIVE-RELATED"/>
    <property type="match status" value="1"/>
</dbReference>
<dbReference type="AlphaFoldDB" id="A0A1B9IIJ7"/>
<gene>
    <name evidence="2" type="ORF">L486_07333</name>
</gene>
<reference evidence="3" key="2">
    <citation type="submission" date="2013-12" db="EMBL/GenBank/DDBJ databases">
        <title>Evolution of pathogenesis and genome organization in the Tremellales.</title>
        <authorList>
            <person name="Cuomo C."/>
            <person name="Litvintseva A."/>
            <person name="Heitman J."/>
            <person name="Chen Y."/>
            <person name="Sun S."/>
            <person name="Springer D."/>
            <person name="Dromer F."/>
            <person name="Young S."/>
            <person name="Zeng Q."/>
            <person name="Chapman S."/>
            <person name="Gujja S."/>
            <person name="Saif S."/>
            <person name="Birren B."/>
        </authorList>
    </citation>
    <scope>NUCLEOTIDE SEQUENCE [LARGE SCALE GENOMIC DNA]</scope>
    <source>
        <strain evidence="3">CBS 10435</strain>
    </source>
</reference>
<protein>
    <recommendedName>
        <fullName evidence="1">Protein CPL1-like domain-containing protein</fullName>
    </recommendedName>
</protein>
<dbReference type="OrthoDB" id="2560787at2759"/>
<name>A0A1B9IIJ7_9TREE</name>